<dbReference type="EMBL" id="CP003537">
    <property type="protein sequence ID" value="AGH94854.1"/>
    <property type="molecule type" value="Genomic_DNA"/>
</dbReference>
<dbReference type="InterPro" id="IPR036974">
    <property type="entry name" value="PUA_sf"/>
</dbReference>
<keyword evidence="10" id="KW-1185">Reference proteome</keyword>
<dbReference type="PANTHER" id="PTHR42873">
    <property type="entry name" value="RIBOSOMAL RNA LARGE SUBUNIT METHYLTRANSFERASE"/>
    <property type="match status" value="1"/>
</dbReference>
<protein>
    <recommendedName>
        <fullName evidence="11">PUA domain-containing protein</fullName>
    </recommendedName>
</protein>
<sequence length="439" mass="50245">MKNWKIKKGHDFRIRNRHPWVFSNELLDSPKGILPGEPIELTDMQGHFLARGYGNPHSLISFRAMSFSTKENFDMTAEFLTERLLQAWRFRHRSGFRKSFRLCYSEADQMAGLIMDRYVFSKEGQAYQVFSFQLLTSGMDRAFKKDDTWQIIVQSLVQRAQEEGLSSMDWEHTLILQKNDVSIRKLEGLEVEEPQILRAVDNCDLHDIKIEVQNVLQPEQDVFFDVNLVEGQKTGFFLDQTFNMRLVLEHLQRQKPYLQGRKIKLLDLCCYMGQWSSQIVNNLKSWGVDCEVHLVDVSELALEKAKNNLAAYGVPVFTYKKDVLSLAEVSELASQKFDIVISDPPAFVKNKKDLPQGLAAYAKLNTQAFKMCASGAVIVSCTCSGSVQLDDFKEALRKAVLKSGANARCLAYGGQGWDHPHLMSFTEGYYLKMVLHQID</sequence>
<dbReference type="InterPro" id="IPR025714">
    <property type="entry name" value="Methyltranfer_dom"/>
</dbReference>
<evidence type="ECO:0000256" key="1">
    <source>
        <dbReference type="ARBA" id="ARBA00004496"/>
    </source>
</evidence>
<dbReference type="Gene3D" id="3.30.750.80">
    <property type="entry name" value="RNA methyltransferase domain (HRMD) like"/>
    <property type="match status" value="1"/>
</dbReference>
<dbReference type="CDD" id="cd21153">
    <property type="entry name" value="PUA_RlmI"/>
    <property type="match status" value="1"/>
</dbReference>
<evidence type="ECO:0000256" key="6">
    <source>
        <dbReference type="ARBA" id="ARBA00038091"/>
    </source>
</evidence>
<dbReference type="SUPFAM" id="SSF88697">
    <property type="entry name" value="PUA domain-like"/>
    <property type="match status" value="1"/>
</dbReference>
<name>M4VNZ8_9BACT</name>
<dbReference type="STRING" id="1184267.A11Q_634"/>
<proteinExistence type="inferred from homology"/>
<evidence type="ECO:0000256" key="5">
    <source>
        <dbReference type="ARBA" id="ARBA00022691"/>
    </source>
</evidence>
<keyword evidence="3" id="KW-0489">Methyltransferase</keyword>
<evidence type="ECO:0000313" key="9">
    <source>
        <dbReference type="EMBL" id="AGH94854.1"/>
    </source>
</evidence>
<dbReference type="InterPro" id="IPR029063">
    <property type="entry name" value="SAM-dependent_MTases_sf"/>
</dbReference>
<dbReference type="PROSITE" id="PS50890">
    <property type="entry name" value="PUA"/>
    <property type="match status" value="1"/>
</dbReference>
<dbReference type="PANTHER" id="PTHR42873:SF1">
    <property type="entry name" value="S-ADENOSYLMETHIONINE-DEPENDENT METHYLTRANSFERASE DOMAIN-CONTAINING PROTEIN"/>
    <property type="match status" value="1"/>
</dbReference>
<accession>M4VNZ8</accession>
<evidence type="ECO:0008006" key="11">
    <source>
        <dbReference type="Google" id="ProtNLM"/>
    </source>
</evidence>
<comment type="subcellular location">
    <subcellularLocation>
        <location evidence="1">Cytoplasm</location>
    </subcellularLocation>
</comment>
<dbReference type="SUPFAM" id="SSF53335">
    <property type="entry name" value="S-adenosyl-L-methionine-dependent methyltransferases"/>
    <property type="match status" value="1"/>
</dbReference>
<comment type="similarity">
    <text evidence="6">Belongs to the methyltransferase superfamily. RlmI family.</text>
</comment>
<reference evidence="9 10" key="1">
    <citation type="journal article" date="2013" name="ISME J.">
        <title>By their genes ye shall know them: genomic signatures of predatory bacteria.</title>
        <authorList>
            <person name="Pasternak Z."/>
            <person name="Pietrokovski S."/>
            <person name="Rotem O."/>
            <person name="Gophna U."/>
            <person name="Lurie-Weinberger M.N."/>
            <person name="Jurkevitch E."/>
        </authorList>
    </citation>
    <scope>NUCLEOTIDE SEQUENCE [LARGE SCALE GENOMIC DNA]</scope>
    <source>
        <strain evidence="9 10">JSS</strain>
    </source>
</reference>
<evidence type="ECO:0000256" key="3">
    <source>
        <dbReference type="ARBA" id="ARBA00022603"/>
    </source>
</evidence>
<evidence type="ECO:0000256" key="2">
    <source>
        <dbReference type="ARBA" id="ARBA00022490"/>
    </source>
</evidence>
<dbReference type="Proteomes" id="UP000012040">
    <property type="component" value="Chromosome"/>
</dbReference>
<dbReference type="KEGG" id="bex:A11Q_634"/>
<dbReference type="eggNOG" id="COG1092">
    <property type="taxonomic scope" value="Bacteria"/>
</dbReference>
<organism evidence="9 10">
    <name type="scientific">Pseudobdellovibrio exovorus JSS</name>
    <dbReference type="NCBI Taxonomy" id="1184267"/>
    <lineage>
        <taxon>Bacteria</taxon>
        <taxon>Pseudomonadati</taxon>
        <taxon>Bdellovibrionota</taxon>
        <taxon>Bdellovibrionia</taxon>
        <taxon>Bdellovibrionales</taxon>
        <taxon>Pseudobdellovibrionaceae</taxon>
        <taxon>Pseudobdellovibrio</taxon>
    </lineage>
</organism>
<dbReference type="RefSeq" id="WP_015469344.1">
    <property type="nucleotide sequence ID" value="NC_020813.1"/>
</dbReference>
<gene>
    <name evidence="9" type="ORF">A11Q_634</name>
</gene>
<dbReference type="HOGENOM" id="CLU_014042_0_0_7"/>
<keyword evidence="5" id="KW-0949">S-adenosyl-L-methionine</keyword>
<dbReference type="Pfam" id="PF13847">
    <property type="entry name" value="Methyltransf_31"/>
    <property type="match status" value="1"/>
</dbReference>
<dbReference type="CDD" id="cd11572">
    <property type="entry name" value="RlmI_M_like"/>
    <property type="match status" value="1"/>
</dbReference>
<evidence type="ECO:0000259" key="8">
    <source>
        <dbReference type="Pfam" id="PF17785"/>
    </source>
</evidence>
<keyword evidence="4" id="KW-0808">Transferase</keyword>
<dbReference type="GO" id="GO:0003723">
    <property type="term" value="F:RNA binding"/>
    <property type="evidence" value="ECO:0007669"/>
    <property type="project" value="InterPro"/>
</dbReference>
<dbReference type="Gene3D" id="3.40.50.150">
    <property type="entry name" value="Vaccinia Virus protein VP39"/>
    <property type="match status" value="1"/>
</dbReference>
<dbReference type="InterPro" id="IPR015947">
    <property type="entry name" value="PUA-like_sf"/>
</dbReference>
<dbReference type="Pfam" id="PF17785">
    <property type="entry name" value="PUA_3"/>
    <property type="match status" value="1"/>
</dbReference>
<evidence type="ECO:0000259" key="7">
    <source>
        <dbReference type="Pfam" id="PF13847"/>
    </source>
</evidence>
<dbReference type="Gene3D" id="2.30.130.10">
    <property type="entry name" value="PUA domain"/>
    <property type="match status" value="1"/>
</dbReference>
<dbReference type="InterPro" id="IPR041532">
    <property type="entry name" value="RlmI-like_PUA"/>
</dbReference>
<dbReference type="AlphaFoldDB" id="M4VNZ8"/>
<feature type="domain" description="Methyltransferase" evidence="7">
    <location>
        <begin position="262"/>
        <end position="395"/>
    </location>
</feature>
<evidence type="ECO:0000256" key="4">
    <source>
        <dbReference type="ARBA" id="ARBA00022679"/>
    </source>
</evidence>
<dbReference type="CDD" id="cd02440">
    <property type="entry name" value="AdoMet_MTases"/>
    <property type="match status" value="1"/>
</dbReference>
<evidence type="ECO:0000313" key="10">
    <source>
        <dbReference type="Proteomes" id="UP000012040"/>
    </source>
</evidence>
<keyword evidence="2" id="KW-0963">Cytoplasm</keyword>
<dbReference type="OrthoDB" id="5288020at2"/>
<dbReference type="PATRIC" id="fig|1184267.3.peg.643"/>
<feature type="domain" description="RlmI-like PUA" evidence="8">
    <location>
        <begin position="5"/>
        <end position="67"/>
    </location>
</feature>